<comment type="similarity">
    <text evidence="9">Belongs to the radical SAM superfamily. 7-carboxy-7-deazaguanine synthase family.</text>
</comment>
<organism evidence="11 12">
    <name type="scientific">Halorhodospira halochloris</name>
    <name type="common">Ectothiorhodospira halochloris</name>
    <dbReference type="NCBI Taxonomy" id="1052"/>
    <lineage>
        <taxon>Bacteria</taxon>
        <taxon>Pseudomonadati</taxon>
        <taxon>Pseudomonadota</taxon>
        <taxon>Gammaproteobacteria</taxon>
        <taxon>Chromatiales</taxon>
        <taxon>Ectothiorhodospiraceae</taxon>
        <taxon>Halorhodospira</taxon>
    </lineage>
</organism>
<reference evidence="11" key="1">
    <citation type="submission" date="2016-02" db="EMBL/GenBank/DDBJ databases">
        <title>Halorhodospira halochloris DSM-1059 complete genome, version 2.</title>
        <authorList>
            <person name="Tsukatani Y."/>
        </authorList>
    </citation>
    <scope>NUCLEOTIDE SEQUENCE</scope>
    <source>
        <strain evidence="11">DSM 1059</strain>
    </source>
</reference>
<feature type="binding site" evidence="9">
    <location>
        <begin position="181"/>
        <end position="184"/>
    </location>
    <ligand>
        <name>S-adenosyl-L-methionine</name>
        <dbReference type="ChEBI" id="CHEBI:59789"/>
    </ligand>
</feature>
<evidence type="ECO:0000256" key="6">
    <source>
        <dbReference type="ARBA" id="ARBA00023004"/>
    </source>
</evidence>
<dbReference type="InterPro" id="IPR013785">
    <property type="entry name" value="Aldolase_TIM"/>
</dbReference>
<keyword evidence="5 9" id="KW-0460">Magnesium</keyword>
<dbReference type="InterPro" id="IPR030977">
    <property type="entry name" value="QueE_Cx14CxxC"/>
</dbReference>
<comment type="cofactor">
    <cofactor evidence="9">
        <name>Mg(2+)</name>
        <dbReference type="ChEBI" id="CHEBI:18420"/>
    </cofactor>
</comment>
<dbReference type="PANTHER" id="PTHR42836:SF1">
    <property type="entry name" value="7-CARBOXY-7-DEAZAGUANINE SYNTHASE"/>
    <property type="match status" value="1"/>
</dbReference>
<dbReference type="KEGG" id="hhk:HH1059_00790"/>
<dbReference type="GO" id="GO:0008616">
    <property type="term" value="P:tRNA queuosine(34) biosynthetic process"/>
    <property type="evidence" value="ECO:0007669"/>
    <property type="project" value="UniProtKB-UniRule"/>
</dbReference>
<dbReference type="SFLD" id="SFLDF00376">
    <property type="entry name" value="7-carboxy-7-deazaguanine_synth"/>
    <property type="match status" value="1"/>
</dbReference>
<keyword evidence="3 9" id="KW-0479">Metal-binding</keyword>
<comment type="cofactor">
    <cofactor evidence="9">
        <name>S-adenosyl-L-methionine</name>
        <dbReference type="ChEBI" id="CHEBI:59789"/>
    </cofactor>
    <text evidence="9">Binds 1 S-adenosyl-L-methionine per subunit.</text>
</comment>
<feature type="binding site" evidence="9">
    <location>
        <position position="59"/>
    </location>
    <ligand>
        <name>Mg(2+)</name>
        <dbReference type="ChEBI" id="CHEBI:18420"/>
    </ligand>
</feature>
<dbReference type="InterPro" id="IPR024924">
    <property type="entry name" value="7-CO-7-deazaguanine_synth-like"/>
</dbReference>
<evidence type="ECO:0000256" key="7">
    <source>
        <dbReference type="ARBA" id="ARBA00023014"/>
    </source>
</evidence>
<dbReference type="PANTHER" id="PTHR42836">
    <property type="entry name" value="7-CARBOXY-7-DEAZAGUANINE SYNTHASE"/>
    <property type="match status" value="1"/>
</dbReference>
<dbReference type="Pfam" id="PF04055">
    <property type="entry name" value="Radical_SAM"/>
    <property type="match status" value="1"/>
</dbReference>
<feature type="binding site" evidence="9">
    <location>
        <position position="39"/>
    </location>
    <ligand>
        <name>[4Fe-4S] cluster</name>
        <dbReference type="ChEBI" id="CHEBI:49883"/>
        <note>4Fe-4S-S-AdoMet</note>
    </ligand>
</feature>
<keyword evidence="12" id="KW-1185">Reference proteome</keyword>
<feature type="binding site" evidence="9">
    <location>
        <begin position="56"/>
        <end position="58"/>
    </location>
    <ligand>
        <name>S-adenosyl-L-methionine</name>
        <dbReference type="ChEBI" id="CHEBI:59789"/>
    </ligand>
</feature>
<keyword evidence="7 9" id="KW-0411">Iron-sulfur</keyword>
<evidence type="ECO:0000256" key="8">
    <source>
        <dbReference type="ARBA" id="ARBA00023239"/>
    </source>
</evidence>
<name>A0A0X8X736_HALHR</name>
<sequence length="219" mass="24134">MATHAGTPMPYLTHSIFYSLQGEGAWSGRPAVFVRFAGCNLWSGREQDRAAALCRFCDTDFVSTKDGRGGRFADPQQLVARIVSLWPDANVPPYVIFTGGEPALQLDAELITACHRRGFQVAVETNGTRSLPQGLDWVCVSPKPGTELMIDRGDELKLVYPVPGLHPQAYAGLAFRHFYLQPLDEGGEGGTHIAAALEYCLRHPQWSLSLQLHKWIGIE</sequence>
<dbReference type="GO" id="GO:0051539">
    <property type="term" value="F:4 iron, 4 sulfur cluster binding"/>
    <property type="evidence" value="ECO:0007669"/>
    <property type="project" value="UniProtKB-UniRule"/>
</dbReference>
<comment type="pathway">
    <text evidence="9">Purine metabolism; 7-cyano-7-deazaguanine biosynthesis.</text>
</comment>
<dbReference type="GO" id="GO:0000287">
    <property type="term" value="F:magnesium ion binding"/>
    <property type="evidence" value="ECO:0007669"/>
    <property type="project" value="UniProtKB-UniRule"/>
</dbReference>
<evidence type="ECO:0000256" key="3">
    <source>
        <dbReference type="ARBA" id="ARBA00022723"/>
    </source>
</evidence>
<comment type="catalytic activity">
    <reaction evidence="9">
        <text>6-carboxy-5,6,7,8-tetrahydropterin + H(+) = 7-carboxy-7-carbaguanine + NH4(+)</text>
        <dbReference type="Rhea" id="RHEA:27974"/>
        <dbReference type="ChEBI" id="CHEBI:15378"/>
        <dbReference type="ChEBI" id="CHEBI:28938"/>
        <dbReference type="ChEBI" id="CHEBI:61032"/>
        <dbReference type="ChEBI" id="CHEBI:61036"/>
        <dbReference type="EC" id="4.3.99.3"/>
    </reaction>
</comment>
<dbReference type="Gene3D" id="3.20.20.70">
    <property type="entry name" value="Aldolase class I"/>
    <property type="match status" value="1"/>
</dbReference>
<dbReference type="AlphaFoldDB" id="A0A0X8X736"/>
<feature type="binding site" evidence="9">
    <location>
        <position position="98"/>
    </location>
    <ligand>
        <name>substrate</name>
    </ligand>
</feature>
<dbReference type="EC" id="4.3.99.3" evidence="9"/>
<evidence type="ECO:0000256" key="9">
    <source>
        <dbReference type="HAMAP-Rule" id="MF_00917"/>
    </source>
</evidence>
<comment type="function">
    <text evidence="9">Catalyzes the complex heterocyclic radical-mediated conversion of 6-carboxy-5,6,7,8-tetrahydropterin (CPH4) to 7-carboxy-7-deazaguanine (CDG), a step common to the biosynthetic pathways of all 7-deazapurine-containing compounds.</text>
</comment>
<accession>A0A0X8X736</accession>
<evidence type="ECO:0000256" key="5">
    <source>
        <dbReference type="ARBA" id="ARBA00022842"/>
    </source>
</evidence>
<dbReference type="PROSITE" id="PS51918">
    <property type="entry name" value="RADICAL_SAM"/>
    <property type="match status" value="1"/>
</dbReference>
<feature type="binding site" evidence="9">
    <location>
        <position position="57"/>
    </location>
    <ligand>
        <name>[4Fe-4S] cluster</name>
        <dbReference type="ChEBI" id="CHEBI:49883"/>
        <note>4Fe-4S-S-AdoMet</note>
    </ligand>
</feature>
<dbReference type="SFLD" id="SFLDS00029">
    <property type="entry name" value="Radical_SAM"/>
    <property type="match status" value="1"/>
</dbReference>
<dbReference type="SUPFAM" id="SSF102114">
    <property type="entry name" value="Radical SAM enzymes"/>
    <property type="match status" value="1"/>
</dbReference>
<keyword evidence="1 9" id="KW-0004">4Fe-4S</keyword>
<keyword evidence="6 9" id="KW-0408">Iron</keyword>
<feature type="binding site" evidence="9">
    <location>
        <position position="100"/>
    </location>
    <ligand>
        <name>S-adenosyl-L-methionine</name>
        <dbReference type="ChEBI" id="CHEBI:59789"/>
    </ligand>
</feature>
<feature type="binding site" evidence="9">
    <location>
        <position position="35"/>
    </location>
    <ligand>
        <name>substrate</name>
    </ligand>
</feature>
<comment type="cofactor">
    <cofactor evidence="9">
        <name>[4Fe-4S] cluster</name>
        <dbReference type="ChEBI" id="CHEBI:49883"/>
    </cofactor>
    <text evidence="9">Binds 1 [4Fe-4S] cluster. The cluster is coordinated with 3 cysteines and an exchangeable S-adenosyl-L-methionine.</text>
</comment>
<evidence type="ECO:0000313" key="12">
    <source>
        <dbReference type="Proteomes" id="UP000218890"/>
    </source>
</evidence>
<dbReference type="NCBIfam" id="TIGR04508">
    <property type="entry name" value="queE_Cx14CxxC"/>
    <property type="match status" value="1"/>
</dbReference>
<evidence type="ECO:0000256" key="4">
    <source>
        <dbReference type="ARBA" id="ARBA00022785"/>
    </source>
</evidence>
<dbReference type="Proteomes" id="UP000218890">
    <property type="component" value="Chromosome"/>
</dbReference>
<gene>
    <name evidence="9 11" type="primary">queE</name>
    <name evidence="11" type="ORF">HH1059_00790</name>
</gene>
<proteinExistence type="inferred from homology"/>
<evidence type="ECO:0000256" key="2">
    <source>
        <dbReference type="ARBA" id="ARBA00022691"/>
    </source>
</evidence>
<dbReference type="InterPro" id="IPR007197">
    <property type="entry name" value="rSAM"/>
</dbReference>
<feature type="binding site" evidence="9">
    <location>
        <begin position="141"/>
        <end position="143"/>
    </location>
    <ligand>
        <name>S-adenosyl-L-methionine</name>
        <dbReference type="ChEBI" id="CHEBI:59789"/>
    </ligand>
</feature>
<comment type="caution">
    <text evidence="9">Lacks conserved residue(s) required for the propagation of feature annotation.</text>
</comment>
<evidence type="ECO:0000256" key="1">
    <source>
        <dbReference type="ARBA" id="ARBA00022485"/>
    </source>
</evidence>
<feature type="binding site" evidence="9">
    <location>
        <position position="54"/>
    </location>
    <ligand>
        <name>[4Fe-4S] cluster</name>
        <dbReference type="ChEBI" id="CHEBI:49883"/>
        <note>4Fe-4S-S-AdoMet</note>
    </ligand>
</feature>
<feature type="binding site" evidence="9">
    <location>
        <begin position="20"/>
        <end position="22"/>
    </location>
    <ligand>
        <name>substrate</name>
    </ligand>
</feature>
<dbReference type="GO" id="GO:0016840">
    <property type="term" value="F:carbon-nitrogen lyase activity"/>
    <property type="evidence" value="ECO:0007669"/>
    <property type="project" value="UniProtKB-UniRule"/>
</dbReference>
<keyword evidence="8 9" id="KW-0456">Lyase</keyword>
<protein>
    <recommendedName>
        <fullName evidence="9">7-carboxy-7-deazaguanine synthase</fullName>
        <shortName evidence="9">CDG synthase</shortName>
        <ecNumber evidence="9">4.3.99.3</ecNumber>
    </recommendedName>
    <alternativeName>
        <fullName evidence="9">Queuosine biosynthesis protein QueE</fullName>
    </alternativeName>
</protein>
<dbReference type="RefSeq" id="WP_420809678.1">
    <property type="nucleotide sequence ID" value="NZ_AP017372.2"/>
</dbReference>
<dbReference type="HAMAP" id="MF_00917">
    <property type="entry name" value="QueE"/>
    <property type="match status" value="1"/>
</dbReference>
<evidence type="ECO:0000313" key="11">
    <source>
        <dbReference type="EMBL" id="BAU56749.2"/>
    </source>
</evidence>
<evidence type="ECO:0000259" key="10">
    <source>
        <dbReference type="PROSITE" id="PS51918"/>
    </source>
</evidence>
<dbReference type="UniPathway" id="UPA00391"/>
<dbReference type="GO" id="GO:1904047">
    <property type="term" value="F:S-adenosyl-L-methionine binding"/>
    <property type="evidence" value="ECO:0007669"/>
    <property type="project" value="UniProtKB-UniRule"/>
</dbReference>
<keyword evidence="2 9" id="KW-0949">S-adenosyl-L-methionine</keyword>
<keyword evidence="4 9" id="KW-0671">Queuosine biosynthesis</keyword>
<feature type="domain" description="Radical SAM core" evidence="10">
    <location>
        <begin position="26"/>
        <end position="219"/>
    </location>
</feature>
<dbReference type="InterPro" id="IPR058240">
    <property type="entry name" value="rSAM_sf"/>
</dbReference>
<comment type="subunit">
    <text evidence="9">Homodimer.</text>
</comment>
<dbReference type="EMBL" id="AP017372">
    <property type="protein sequence ID" value="BAU56749.2"/>
    <property type="molecule type" value="Genomic_DNA"/>
</dbReference>